<evidence type="ECO:0000259" key="9">
    <source>
        <dbReference type="Pfam" id="PF07156"/>
    </source>
</evidence>
<keyword evidence="11" id="KW-1185">Reference proteome</keyword>
<comment type="caution">
    <text evidence="10">The sequence shown here is derived from an EMBL/GenBank/DDBJ whole genome shotgun (WGS) entry which is preliminary data.</text>
</comment>
<proteinExistence type="inferred from homology"/>
<dbReference type="GO" id="GO:0001735">
    <property type="term" value="F:prenylcysteine oxidase activity"/>
    <property type="evidence" value="ECO:0007669"/>
    <property type="project" value="InterPro"/>
</dbReference>
<feature type="chain" id="PRO_5042146810" description="Prenylcysteine lyase domain-containing protein" evidence="8">
    <location>
        <begin position="22"/>
        <end position="479"/>
    </location>
</feature>
<dbReference type="Gene3D" id="3.50.50.60">
    <property type="entry name" value="FAD/NAD(P)-binding domain"/>
    <property type="match status" value="1"/>
</dbReference>
<dbReference type="Pfam" id="PF13450">
    <property type="entry name" value="NAD_binding_8"/>
    <property type="match status" value="1"/>
</dbReference>
<dbReference type="InterPro" id="IPR010795">
    <property type="entry name" value="Prenylcys_lyase"/>
</dbReference>
<comment type="similarity">
    <text evidence="2">Belongs to the prenylcysteine oxidase family.</text>
</comment>
<keyword evidence="7" id="KW-0325">Glycoprotein</keyword>
<sequence length="479" mass="53201">MCPISFCIQLSFLVLLLICDSQQTVDPVEPRIAIIGAGISGTSAAYFLSKTTGLNPKIDIYSKDPVGGRMATVNIHGFDFETGGSILHPRNRYMKQFAEEFGFKQKKGISGKFGLYDGSGFVYSEGDWSVLNVASLLWRYGFSLLKVNTLIGDMLNQFERIYNVQDDGYAFSNVADLLSAMDPSFNLMLERTLEEGLKQMGVSSLFIDELANAIMRVNYGQSTDAHQFVGSVSLAGAETGLWSLRGGNKKVPQALLNASRAHFHEEEVEAIHLNTDGRFSLRFKENDEMPSYDAVILATPVTNDTSSFGFENFPRQFHFPGRYHQTICTMVQGEVNHKTFGFADASSIIDDIFTTNRTLFFNSLARNYPVDMDDGEGDAPSVWKVFSNEPLTKEELNTLFSSINETYVIHWKAYPEYDGTISTGNFTLHPGLYHINAIEFAASAMEMSVIGARNVALLAASHLGVDIQDRKAQSFHIEL</sequence>
<evidence type="ECO:0000256" key="1">
    <source>
        <dbReference type="ARBA" id="ARBA00001974"/>
    </source>
</evidence>
<reference evidence="10 11" key="1">
    <citation type="submission" date="2022-05" db="EMBL/GenBank/DDBJ databases">
        <title>A multi-omics perspective on studying reproductive biology in Daphnia sinensis.</title>
        <authorList>
            <person name="Jia J."/>
        </authorList>
    </citation>
    <scope>NUCLEOTIDE SEQUENCE [LARGE SCALE GENOMIC DNA]</scope>
    <source>
        <strain evidence="10 11">WSL</strain>
    </source>
</reference>
<dbReference type="GO" id="GO:0030328">
    <property type="term" value="P:prenylcysteine catabolic process"/>
    <property type="evidence" value="ECO:0007669"/>
    <property type="project" value="InterPro"/>
</dbReference>
<evidence type="ECO:0000313" key="11">
    <source>
        <dbReference type="Proteomes" id="UP000820818"/>
    </source>
</evidence>
<feature type="signal peptide" evidence="8">
    <location>
        <begin position="1"/>
        <end position="21"/>
    </location>
</feature>
<dbReference type="Pfam" id="PF07156">
    <property type="entry name" value="Prenylcys_lyase"/>
    <property type="match status" value="1"/>
</dbReference>
<keyword evidence="5" id="KW-0274">FAD</keyword>
<feature type="domain" description="Prenylcysteine lyase" evidence="9">
    <location>
        <begin position="125"/>
        <end position="463"/>
    </location>
</feature>
<comment type="cofactor">
    <cofactor evidence="1">
        <name>FAD</name>
        <dbReference type="ChEBI" id="CHEBI:57692"/>
    </cofactor>
</comment>
<dbReference type="InterPro" id="IPR017046">
    <property type="entry name" value="Prenylcysteine_Oxase1"/>
</dbReference>
<dbReference type="Proteomes" id="UP000820818">
    <property type="component" value="Linkage Group LG1"/>
</dbReference>
<dbReference type="PANTHER" id="PTHR15944">
    <property type="entry name" value="FARNESYLCYSTEINE LYASE"/>
    <property type="match status" value="1"/>
</dbReference>
<evidence type="ECO:0000256" key="2">
    <source>
        <dbReference type="ARBA" id="ARBA00009967"/>
    </source>
</evidence>
<organism evidence="10 11">
    <name type="scientific">Daphnia sinensis</name>
    <dbReference type="NCBI Taxonomy" id="1820382"/>
    <lineage>
        <taxon>Eukaryota</taxon>
        <taxon>Metazoa</taxon>
        <taxon>Ecdysozoa</taxon>
        <taxon>Arthropoda</taxon>
        <taxon>Crustacea</taxon>
        <taxon>Branchiopoda</taxon>
        <taxon>Diplostraca</taxon>
        <taxon>Cladocera</taxon>
        <taxon>Anomopoda</taxon>
        <taxon>Daphniidae</taxon>
        <taxon>Daphnia</taxon>
        <taxon>Daphnia similis group</taxon>
    </lineage>
</organism>
<evidence type="ECO:0000256" key="4">
    <source>
        <dbReference type="ARBA" id="ARBA00022729"/>
    </source>
</evidence>
<dbReference type="InterPro" id="IPR036188">
    <property type="entry name" value="FAD/NAD-bd_sf"/>
</dbReference>
<dbReference type="GO" id="GO:0030327">
    <property type="term" value="P:prenylated protein catabolic process"/>
    <property type="evidence" value="ECO:0007669"/>
    <property type="project" value="TreeGrafter"/>
</dbReference>
<evidence type="ECO:0000256" key="6">
    <source>
        <dbReference type="ARBA" id="ARBA00023002"/>
    </source>
</evidence>
<dbReference type="AlphaFoldDB" id="A0AAD5Q2L3"/>
<name>A0AAD5Q2L3_9CRUS</name>
<keyword evidence="3" id="KW-0285">Flavoprotein</keyword>
<protein>
    <recommendedName>
        <fullName evidence="9">Prenylcysteine lyase domain-containing protein</fullName>
    </recommendedName>
</protein>
<dbReference type="PANTHER" id="PTHR15944:SF0">
    <property type="entry name" value="PRENYLCYSTEINE LYASE DOMAIN-CONTAINING PROTEIN"/>
    <property type="match status" value="1"/>
</dbReference>
<evidence type="ECO:0000256" key="7">
    <source>
        <dbReference type="ARBA" id="ARBA00023180"/>
    </source>
</evidence>
<dbReference type="EMBL" id="WJBH02000001">
    <property type="protein sequence ID" value="KAI9564570.1"/>
    <property type="molecule type" value="Genomic_DNA"/>
</dbReference>
<dbReference type="SUPFAM" id="SSF51905">
    <property type="entry name" value="FAD/NAD(P)-binding domain"/>
    <property type="match status" value="1"/>
</dbReference>
<keyword evidence="4 8" id="KW-0732">Signal</keyword>
<accession>A0AAD5Q2L3</accession>
<evidence type="ECO:0000256" key="5">
    <source>
        <dbReference type="ARBA" id="ARBA00022827"/>
    </source>
</evidence>
<evidence type="ECO:0000256" key="3">
    <source>
        <dbReference type="ARBA" id="ARBA00022630"/>
    </source>
</evidence>
<gene>
    <name evidence="10" type="ORF">GHT06_008309</name>
</gene>
<evidence type="ECO:0000313" key="10">
    <source>
        <dbReference type="EMBL" id="KAI9564570.1"/>
    </source>
</evidence>
<evidence type="ECO:0000256" key="8">
    <source>
        <dbReference type="SAM" id="SignalP"/>
    </source>
</evidence>
<keyword evidence="6" id="KW-0560">Oxidoreductase</keyword>